<feature type="domain" description="Lyase catalytic" evidence="8">
    <location>
        <begin position="191"/>
        <end position="350"/>
    </location>
</feature>
<dbReference type="Gene3D" id="2.60.220.10">
    <property type="entry name" value="Polysaccharide lyase family 8-like, C-terminal"/>
    <property type="match status" value="1"/>
</dbReference>
<dbReference type="EMBL" id="FNWQ01000001">
    <property type="protein sequence ID" value="SEH29799.1"/>
    <property type="molecule type" value="Genomic_DNA"/>
</dbReference>
<evidence type="ECO:0000256" key="3">
    <source>
        <dbReference type="ARBA" id="ARBA00011245"/>
    </source>
</evidence>
<evidence type="ECO:0000256" key="1">
    <source>
        <dbReference type="ARBA" id="ARBA00001913"/>
    </source>
</evidence>
<evidence type="ECO:0000313" key="11">
    <source>
        <dbReference type="Proteomes" id="UP000198561"/>
    </source>
</evidence>
<feature type="domain" description="Secretion system C-terminal sorting" evidence="9">
    <location>
        <begin position="827"/>
        <end position="887"/>
    </location>
</feature>
<dbReference type="GO" id="GO:0016837">
    <property type="term" value="F:carbon-oxygen lyase activity, acting on polysaccharides"/>
    <property type="evidence" value="ECO:0007669"/>
    <property type="project" value="UniProtKB-ARBA"/>
</dbReference>
<dbReference type="InterPro" id="IPR039174">
    <property type="entry name" value="Chondroitin_ABC_lyase"/>
</dbReference>
<dbReference type="InterPro" id="IPR014718">
    <property type="entry name" value="GH-type_carb-bd"/>
</dbReference>
<dbReference type="InterPro" id="IPR026444">
    <property type="entry name" value="Secre_tail"/>
</dbReference>
<keyword evidence="6 10" id="KW-0456">Lyase</keyword>
<comment type="cofactor">
    <cofactor evidence="1">
        <name>Ca(2+)</name>
        <dbReference type="ChEBI" id="CHEBI:29108"/>
    </cofactor>
</comment>
<comment type="similarity">
    <text evidence="2">Belongs to the polysaccharide lyase 8 family.</text>
</comment>
<evidence type="ECO:0000256" key="2">
    <source>
        <dbReference type="ARBA" id="ARBA00006699"/>
    </source>
</evidence>
<dbReference type="Pfam" id="PF02278">
    <property type="entry name" value="Lyase_8"/>
    <property type="match status" value="1"/>
</dbReference>
<dbReference type="InterPro" id="IPR011013">
    <property type="entry name" value="Gal_mutarotase_sf_dom"/>
</dbReference>
<comment type="subunit">
    <text evidence="3">Monomer.</text>
</comment>
<dbReference type="InterPro" id="IPR008929">
    <property type="entry name" value="Chondroitin_lyas"/>
</dbReference>
<name>A0A1H6H275_CHRCI</name>
<dbReference type="SUPFAM" id="SSF49863">
    <property type="entry name" value="Hyaluronate lyase-like, C-terminal domain"/>
    <property type="match status" value="1"/>
</dbReference>
<dbReference type="Proteomes" id="UP000198561">
    <property type="component" value="Unassembled WGS sequence"/>
</dbReference>
<sequence>MSHKISVLFIGFCFTCNFLFGQNCSASFLPDLSLLPSTSSIQFEISQIYNNAKNGVLSNNTPSAGELSAAVVNYNNLNIIVNGNSITGNPITSYEMVYFMEAFSKRLKSNPNDLSIREKVKNTLWWVYMNACNGTLPSDNAGYMFRRFGLYTAFCLEYLESIDKERFLYIIEKNSSNWNVFWKPHLTDGEFDSDFIFNNLDTLVATVNAFPTTDEQYRYFLTLKRYIKRFVSEYTDGTRDGLKPDGSGYHHWNNYPAYMYAYNTVIRVLKYLNNTSFQINVSSYKIFRDAILQKQLIANDQDIVPLPLTGRSAKWDQNTLDSYLLKDIANIGGKILGLSTADPILAGIYNRKYGVDVSFNYSDITPFETGFYQVNHHNAAIFRTNNCVVVNKGFNNQLWGSEIYLYNPSTANNPSNRYGRYQSYGAMYIVYPGNETSNGFDNTKWDWNYNPGATTKVLPWSKLIAAWNRIDEYSNKRFAGSLAFGLKNNGILNKVLGTYGVFAMDFQEKINLGFGGVTATDTHDPTFTFKKSAFFFDDIIVCLASNINNSDNNHTTVTTLYQNVTTPADITVNNDTYSVTENTTSYSMNNDNWILDNFGTGFYITAGSGSLKIQRKNQQTPSQYQLDPSILNPPAQAAIGYIDHGTAPLNKGYEYVVVPNTTLNNMQALSSSFNSPVTKPYEIINKTESSHIIRHKATGIYGYALFEASNSIPGNTNITSIDYPCLVMYQSNNTNTEMKLSVSNPDLGLPGRRSIIPFTFKTIRISLKGNWMLAEPNIDITFISFDGTNSIFDFKTYQGLPIEAKFKHNDQTLSAREYDIAKKTLYIYPNPVNEVLQVKRLKSSFTKWKIIDLNGIEVLKGTNMGTQFHIPVKNLSPGAFIFSIYPEREIIKFIKK</sequence>
<dbReference type="InterPro" id="IPR011071">
    <property type="entry name" value="Lyase_8-like_C"/>
</dbReference>
<dbReference type="OrthoDB" id="1153025at2"/>
<dbReference type="PANTHER" id="PTHR37322:SF3">
    <property type="entry name" value="CHONDROITIN SULFATE ABC EXOLYASE"/>
    <property type="match status" value="1"/>
</dbReference>
<evidence type="ECO:0000313" key="10">
    <source>
        <dbReference type="EMBL" id="SEH29799.1"/>
    </source>
</evidence>
<dbReference type="Gene3D" id="2.70.98.10">
    <property type="match status" value="1"/>
</dbReference>
<evidence type="ECO:0000259" key="7">
    <source>
        <dbReference type="Pfam" id="PF02278"/>
    </source>
</evidence>
<evidence type="ECO:0000256" key="4">
    <source>
        <dbReference type="ARBA" id="ARBA00022729"/>
    </source>
</evidence>
<keyword evidence="4" id="KW-0732">Signal</keyword>
<dbReference type="Pfam" id="PF18962">
    <property type="entry name" value="Por_Secre_tail"/>
    <property type="match status" value="1"/>
</dbReference>
<evidence type="ECO:0000256" key="6">
    <source>
        <dbReference type="ARBA" id="ARBA00023239"/>
    </source>
</evidence>
<keyword evidence="5" id="KW-0106">Calcium</keyword>
<dbReference type="GO" id="GO:0005576">
    <property type="term" value="C:extracellular region"/>
    <property type="evidence" value="ECO:0007669"/>
    <property type="project" value="InterPro"/>
</dbReference>
<dbReference type="InterPro" id="IPR015177">
    <property type="entry name" value="Lyase_catalyt"/>
</dbReference>
<dbReference type="GO" id="GO:0030246">
    <property type="term" value="F:carbohydrate binding"/>
    <property type="evidence" value="ECO:0007669"/>
    <property type="project" value="InterPro"/>
</dbReference>
<dbReference type="GO" id="GO:0006027">
    <property type="term" value="P:glycosaminoglycan catabolic process"/>
    <property type="evidence" value="ECO:0007669"/>
    <property type="project" value="InterPro"/>
</dbReference>
<dbReference type="Gene3D" id="1.50.10.100">
    <property type="entry name" value="Chondroitin AC/alginate lyase"/>
    <property type="match status" value="1"/>
</dbReference>
<evidence type="ECO:0000256" key="5">
    <source>
        <dbReference type="ARBA" id="ARBA00022837"/>
    </source>
</evidence>
<gene>
    <name evidence="10" type="ORF">SAMN05421593_1184</name>
</gene>
<accession>A0A1H6H275</accession>
<reference evidence="10 11" key="1">
    <citation type="submission" date="2016-10" db="EMBL/GenBank/DDBJ databases">
        <authorList>
            <person name="de Groot N.N."/>
        </authorList>
    </citation>
    <scope>NUCLEOTIDE SEQUENCE [LARGE SCALE GENOMIC DNA]</scope>
    <source>
        <strain evidence="10 11">DSM 23031</strain>
    </source>
</reference>
<dbReference type="GO" id="GO:0005975">
    <property type="term" value="P:carbohydrate metabolic process"/>
    <property type="evidence" value="ECO:0007669"/>
    <property type="project" value="InterPro"/>
</dbReference>
<evidence type="ECO:0000259" key="8">
    <source>
        <dbReference type="Pfam" id="PF09093"/>
    </source>
</evidence>
<organism evidence="10 11">
    <name type="scientific">Chryseobacterium culicis</name>
    <dbReference type="NCBI Taxonomy" id="680127"/>
    <lineage>
        <taxon>Bacteria</taxon>
        <taxon>Pseudomonadati</taxon>
        <taxon>Bacteroidota</taxon>
        <taxon>Flavobacteriia</taxon>
        <taxon>Flavobacteriales</taxon>
        <taxon>Weeksellaceae</taxon>
        <taxon>Chryseobacterium group</taxon>
        <taxon>Chryseobacterium</taxon>
    </lineage>
</organism>
<feature type="domain" description="Polysaccharide lyase family 8 central" evidence="7">
    <location>
        <begin position="412"/>
        <end position="661"/>
    </location>
</feature>
<proteinExistence type="inferred from homology"/>
<dbReference type="AlphaFoldDB" id="A0A1H6H275"/>
<protein>
    <submittedName>
        <fullName evidence="10">Chondroitin-sulfate-ABC endolyase/exolyase</fullName>
    </submittedName>
</protein>
<dbReference type="STRING" id="680127.SAMN05421593_1184"/>
<dbReference type="SUPFAM" id="SSF48230">
    <property type="entry name" value="Chondroitin AC/alginate lyase"/>
    <property type="match status" value="1"/>
</dbReference>
<dbReference type="SUPFAM" id="SSF74650">
    <property type="entry name" value="Galactose mutarotase-like"/>
    <property type="match status" value="1"/>
</dbReference>
<dbReference type="InterPro" id="IPR003159">
    <property type="entry name" value="Lyase_8_central_dom"/>
</dbReference>
<dbReference type="Pfam" id="PF09093">
    <property type="entry name" value="Lyase_catalyt"/>
    <property type="match status" value="1"/>
</dbReference>
<dbReference type="RefSeq" id="WP_089690342.1">
    <property type="nucleotide sequence ID" value="NZ_FNWQ01000001.1"/>
</dbReference>
<dbReference type="PANTHER" id="PTHR37322">
    <property type="match status" value="1"/>
</dbReference>
<evidence type="ECO:0000259" key="9">
    <source>
        <dbReference type="Pfam" id="PF18962"/>
    </source>
</evidence>